<comment type="catalytic activity">
    <reaction evidence="5">
        <text>a 4-saturated-(3S)-3-hydroxyacyl-CoA = a (3E)-enoyl-CoA + H2O</text>
        <dbReference type="Rhea" id="RHEA:20724"/>
        <dbReference type="ChEBI" id="CHEBI:15377"/>
        <dbReference type="ChEBI" id="CHEBI:58521"/>
        <dbReference type="ChEBI" id="CHEBI:137480"/>
        <dbReference type="EC" id="4.2.1.17"/>
    </reaction>
</comment>
<dbReference type="InterPro" id="IPR001753">
    <property type="entry name" value="Enoyl-CoA_hydra/iso"/>
</dbReference>
<keyword evidence="3" id="KW-0276">Fatty acid metabolism</keyword>
<keyword evidence="9" id="KW-1185">Reference proteome</keyword>
<dbReference type="Gene3D" id="3.90.226.10">
    <property type="entry name" value="2-enoyl-CoA Hydratase, Chain A, domain 1"/>
    <property type="match status" value="1"/>
</dbReference>
<dbReference type="InterPro" id="IPR029045">
    <property type="entry name" value="ClpP/crotonase-like_dom_sf"/>
</dbReference>
<proteinExistence type="inferred from homology"/>
<dbReference type="InterPro" id="IPR018376">
    <property type="entry name" value="Enoyl-CoA_hyd/isom_CS"/>
</dbReference>
<evidence type="ECO:0000256" key="6">
    <source>
        <dbReference type="RuleBase" id="RU003707"/>
    </source>
</evidence>
<organism evidence="8 9">
    <name type="scientific">Nocardia rhizosphaerihabitans</name>
    <dbReference type="NCBI Taxonomy" id="1691570"/>
    <lineage>
        <taxon>Bacteria</taxon>
        <taxon>Bacillati</taxon>
        <taxon>Actinomycetota</taxon>
        <taxon>Actinomycetes</taxon>
        <taxon>Mycobacteriales</taxon>
        <taxon>Nocardiaceae</taxon>
        <taxon>Nocardia</taxon>
    </lineage>
</organism>
<evidence type="ECO:0000256" key="3">
    <source>
        <dbReference type="ARBA" id="ARBA00022832"/>
    </source>
</evidence>
<evidence type="ECO:0000256" key="2">
    <source>
        <dbReference type="ARBA" id="ARBA00005254"/>
    </source>
</evidence>
<dbReference type="PROSITE" id="PS00166">
    <property type="entry name" value="ENOYL_COA_HYDRATASE"/>
    <property type="match status" value="1"/>
</dbReference>
<keyword evidence="3" id="KW-0443">Lipid metabolism</keyword>
<evidence type="ECO:0000256" key="7">
    <source>
        <dbReference type="SAM" id="MobiDB-lite"/>
    </source>
</evidence>
<dbReference type="InterPro" id="IPR014748">
    <property type="entry name" value="Enoyl-CoA_hydra_C"/>
</dbReference>
<evidence type="ECO:0000256" key="5">
    <source>
        <dbReference type="ARBA" id="ARBA00023717"/>
    </source>
</evidence>
<evidence type="ECO:0000256" key="1">
    <source>
        <dbReference type="ARBA" id="ARBA00002994"/>
    </source>
</evidence>
<accession>A0ABQ2KZW2</accession>
<dbReference type="PANTHER" id="PTHR43459">
    <property type="entry name" value="ENOYL-COA HYDRATASE"/>
    <property type="match status" value="1"/>
</dbReference>
<comment type="similarity">
    <text evidence="2 6">Belongs to the enoyl-CoA hydratase/isomerase family.</text>
</comment>
<dbReference type="PANTHER" id="PTHR43459:SF1">
    <property type="entry name" value="EG:BACN32G11.4 PROTEIN"/>
    <property type="match status" value="1"/>
</dbReference>
<dbReference type="Proteomes" id="UP000658127">
    <property type="component" value="Unassembled WGS sequence"/>
</dbReference>
<protein>
    <submittedName>
        <fullName evidence="8">Enoyl-CoA hydratase</fullName>
    </submittedName>
</protein>
<dbReference type="Pfam" id="PF00378">
    <property type="entry name" value="ECH_1"/>
    <property type="match status" value="1"/>
</dbReference>
<dbReference type="EMBL" id="BMNE01000011">
    <property type="protein sequence ID" value="GGN97581.1"/>
    <property type="molecule type" value="Genomic_DNA"/>
</dbReference>
<evidence type="ECO:0000313" key="8">
    <source>
        <dbReference type="EMBL" id="GGN97581.1"/>
    </source>
</evidence>
<feature type="region of interest" description="Disordered" evidence="7">
    <location>
        <begin position="256"/>
        <end position="276"/>
    </location>
</feature>
<dbReference type="CDD" id="cd06558">
    <property type="entry name" value="crotonase-like"/>
    <property type="match status" value="1"/>
</dbReference>
<dbReference type="Gene3D" id="1.10.12.10">
    <property type="entry name" value="Lyase 2-enoyl-coa Hydratase, Chain A, domain 2"/>
    <property type="match status" value="1"/>
</dbReference>
<dbReference type="RefSeq" id="WP_189034210.1">
    <property type="nucleotide sequence ID" value="NZ_BMNE01000011.1"/>
</dbReference>
<name>A0ABQ2KZW2_9NOCA</name>
<comment type="catalytic activity">
    <reaction evidence="4">
        <text>a (3S)-3-hydroxyacyl-CoA = a (2E)-enoyl-CoA + H2O</text>
        <dbReference type="Rhea" id="RHEA:16105"/>
        <dbReference type="ChEBI" id="CHEBI:15377"/>
        <dbReference type="ChEBI" id="CHEBI:57318"/>
        <dbReference type="ChEBI" id="CHEBI:58856"/>
        <dbReference type="EC" id="4.2.1.17"/>
    </reaction>
</comment>
<gene>
    <name evidence="8" type="primary">paaG</name>
    <name evidence="8" type="ORF">GCM10011610_63740</name>
</gene>
<evidence type="ECO:0000256" key="4">
    <source>
        <dbReference type="ARBA" id="ARBA00023709"/>
    </source>
</evidence>
<reference evidence="9" key="1">
    <citation type="journal article" date="2019" name="Int. J. Syst. Evol. Microbiol.">
        <title>The Global Catalogue of Microorganisms (GCM) 10K type strain sequencing project: providing services to taxonomists for standard genome sequencing and annotation.</title>
        <authorList>
            <consortium name="The Broad Institute Genomics Platform"/>
            <consortium name="The Broad Institute Genome Sequencing Center for Infectious Disease"/>
            <person name="Wu L."/>
            <person name="Ma J."/>
        </authorList>
    </citation>
    <scope>NUCLEOTIDE SEQUENCE [LARGE SCALE GENOMIC DNA]</scope>
    <source>
        <strain evidence="9">CGMCC 4.7329</strain>
    </source>
</reference>
<comment type="function">
    <text evidence="1">Could possibly oxidize fatty acids using specific components.</text>
</comment>
<sequence length="276" mass="29212">MTGDGAAVLLRTDREGVRTLTLNRPHRRNAIDAELFAALADALRAVATDRTVRALVLTGAGSAFCSGADISVPDNAHPLYRMRALTDIAMLLHELPLPTIAKVAGPAIGAGWNLALGCDLVIATAESTFAQVFTARGLTLDLGGSWLLPRLVGLQQAKRLTFLAETIGAEQAHEMGLVTWVRPADEINAFTDGLAARLAAGPPVALAQTKSLLHEGADTTLRQALAAEARAQGLNFATADAPEAFAAFAERREPQFTGRWTVHRPPIRPTSSEKGS</sequence>
<evidence type="ECO:0000313" key="9">
    <source>
        <dbReference type="Proteomes" id="UP000658127"/>
    </source>
</evidence>
<comment type="caution">
    <text evidence="8">The sequence shown here is derived from an EMBL/GenBank/DDBJ whole genome shotgun (WGS) entry which is preliminary data.</text>
</comment>
<dbReference type="SUPFAM" id="SSF52096">
    <property type="entry name" value="ClpP/crotonase"/>
    <property type="match status" value="1"/>
</dbReference>